<feature type="region of interest" description="Disordered" evidence="1">
    <location>
        <begin position="49"/>
        <end position="142"/>
    </location>
</feature>
<dbReference type="AlphaFoldDB" id="A0A256FTW8"/>
<organism evidence="3 4">
    <name type="scientific">Brucella thiophenivorans</name>
    <dbReference type="NCBI Taxonomy" id="571255"/>
    <lineage>
        <taxon>Bacteria</taxon>
        <taxon>Pseudomonadati</taxon>
        <taxon>Pseudomonadota</taxon>
        <taxon>Alphaproteobacteria</taxon>
        <taxon>Hyphomicrobiales</taxon>
        <taxon>Brucellaceae</taxon>
        <taxon>Brucella/Ochrobactrum group</taxon>
        <taxon>Brucella</taxon>
    </lineage>
</organism>
<keyword evidence="2" id="KW-0732">Signal</keyword>
<dbReference type="RefSeq" id="WP_094507429.1">
    <property type="nucleotide sequence ID" value="NZ_JBHEEK010000015.1"/>
</dbReference>
<sequence length="351" mass="37855">MMKTIAIIAASVLFSASAFAQAPVDPFTQKYFPENLTEDQKKTLEAERAATNDNGSAAQKTQKEVNLSNDEGVSEPVAAPKPAVREAPATNEGGSLFPADTLGGAQIGGNQANDRASKKAPIDLDSGEDDEVEKPEQPKKQATVDIERGKWLLRTYAGYEGVQKQLVIRDEPDTWGSAVIPVATPFNYETAIQKGKAIGAKAGQNDPLNNILVVYDGVYYASQSGRYSFQLNYKTTAPRSSADIECGSDLEIATLKGAEYNNLASMRVVYAPQGGGNISPALGSANLKKGFFKVRIKAACQVNRFGIKFEDQTFGVLVKGPNDNDFSNLTPKNIGYLKQVEVEDDDSWPTE</sequence>
<protein>
    <submittedName>
        <fullName evidence="3">Uncharacterized protein</fullName>
    </submittedName>
</protein>
<name>A0A256FTW8_9HYPH</name>
<dbReference type="EMBL" id="NNRJ01000027">
    <property type="protein sequence ID" value="OYR18264.1"/>
    <property type="molecule type" value="Genomic_DNA"/>
</dbReference>
<evidence type="ECO:0000313" key="3">
    <source>
        <dbReference type="EMBL" id="OYR18264.1"/>
    </source>
</evidence>
<feature type="chain" id="PRO_5012332662" evidence="2">
    <location>
        <begin position="21"/>
        <end position="351"/>
    </location>
</feature>
<evidence type="ECO:0000313" key="4">
    <source>
        <dbReference type="Proteomes" id="UP000215590"/>
    </source>
</evidence>
<evidence type="ECO:0000256" key="1">
    <source>
        <dbReference type="SAM" id="MobiDB-lite"/>
    </source>
</evidence>
<feature type="compositionally biased region" description="Polar residues" evidence="1">
    <location>
        <begin position="51"/>
        <end position="71"/>
    </location>
</feature>
<gene>
    <name evidence="3" type="ORF">CEV31_4276</name>
</gene>
<proteinExistence type="predicted"/>
<feature type="signal peptide" evidence="2">
    <location>
        <begin position="1"/>
        <end position="20"/>
    </location>
</feature>
<evidence type="ECO:0000256" key="2">
    <source>
        <dbReference type="SAM" id="SignalP"/>
    </source>
</evidence>
<accession>A0A256FTW8</accession>
<comment type="caution">
    <text evidence="3">The sequence shown here is derived from an EMBL/GenBank/DDBJ whole genome shotgun (WGS) entry which is preliminary data.</text>
</comment>
<keyword evidence="4" id="KW-1185">Reference proteome</keyword>
<dbReference type="Proteomes" id="UP000215590">
    <property type="component" value="Unassembled WGS sequence"/>
</dbReference>
<reference evidence="3 4" key="1">
    <citation type="submission" date="2017-07" db="EMBL/GenBank/DDBJ databases">
        <title>Phylogenetic study on the rhizospheric bacterium Ochrobactrum sp. A44.</title>
        <authorList>
            <person name="Krzyzanowska D.M."/>
            <person name="Ossowicki A."/>
            <person name="Rajewska M."/>
            <person name="Maciag T."/>
            <person name="Kaczynski Z."/>
            <person name="Czerwicka M."/>
            <person name="Jafra S."/>
        </authorList>
    </citation>
    <scope>NUCLEOTIDE SEQUENCE [LARGE SCALE GENOMIC DNA]</scope>
    <source>
        <strain evidence="3 4">DSM 7216</strain>
    </source>
</reference>